<feature type="transmembrane region" description="Helical" evidence="2">
    <location>
        <begin position="347"/>
        <end position="370"/>
    </location>
</feature>
<dbReference type="GO" id="GO:0005886">
    <property type="term" value="C:plasma membrane"/>
    <property type="evidence" value="ECO:0007669"/>
    <property type="project" value="TreeGrafter"/>
</dbReference>
<feature type="transmembrane region" description="Helical" evidence="2">
    <location>
        <begin position="149"/>
        <end position="170"/>
    </location>
</feature>
<feature type="transmembrane region" description="Helical" evidence="2">
    <location>
        <begin position="247"/>
        <end position="266"/>
    </location>
</feature>
<dbReference type="EMBL" id="GG745332">
    <property type="protein sequence ID" value="KNE58226.1"/>
    <property type="molecule type" value="Genomic_DNA"/>
</dbReference>
<accession>A0A0L0S744</accession>
<feature type="region of interest" description="Disordered" evidence="1">
    <location>
        <begin position="398"/>
        <end position="441"/>
    </location>
</feature>
<evidence type="ECO:0000256" key="2">
    <source>
        <dbReference type="SAM" id="Phobius"/>
    </source>
</evidence>
<feature type="transmembrane region" description="Helical" evidence="2">
    <location>
        <begin position="120"/>
        <end position="143"/>
    </location>
</feature>
<feature type="transmembrane region" description="Helical" evidence="2">
    <location>
        <begin position="212"/>
        <end position="235"/>
    </location>
</feature>
<evidence type="ECO:0000313" key="4">
    <source>
        <dbReference type="Proteomes" id="UP000054350"/>
    </source>
</evidence>
<feature type="transmembrane region" description="Helical" evidence="2">
    <location>
        <begin position="45"/>
        <end position="70"/>
    </location>
</feature>
<dbReference type="Gene3D" id="1.20.1530.20">
    <property type="match status" value="1"/>
</dbReference>
<evidence type="ECO:0000313" key="3">
    <source>
        <dbReference type="EMBL" id="KNE58226.1"/>
    </source>
</evidence>
<sequence length="441" mass="47342">MPAAGNVPEALRVTHGDRVPSTDLPSPVSATAPRHPSFAIRAKDFGAAVLAALWKNWFLVGVVIVIVLAYFFPQVGKSHGYIRSEYTVKYGAVMIIFFISGLGLKSQVLVKGLLSWRQHLIIQLVSFGVIPAVCFGLSRIMALTPMDDALVAGFVVCSTMPTTISSNVIMTAAAAGNEAISLINATLGNILGIVVSPLLLLLYLGARTKVDFARIFIDIPITVIGPLILGQILRFTVPAIVAKITKTVNTSSISSCMLLLLVFSTFCDTFESQKHNGGAIDPGSLLTMIALILVVIYPAFLYLCFSIGRLLKFPRPDAISIAYCGSTKTLSLGIPLIGIIYKGDPNIGMYSLPLLIYHATQLFVGGWAVARFRRWVGEGSASEVVTDGSDEVPMVMVRRTSTESAGSSASSRRGSGRGSEDGSMHDRKRRLSVNGSMERKE</sequence>
<feature type="transmembrane region" description="Helical" evidence="2">
    <location>
        <begin position="90"/>
        <end position="108"/>
    </location>
</feature>
<dbReference type="eggNOG" id="KOG4821">
    <property type="taxonomic scope" value="Eukaryota"/>
</dbReference>
<keyword evidence="2" id="KW-0472">Membrane</keyword>
<dbReference type="Pfam" id="PF13593">
    <property type="entry name" value="SBF_like"/>
    <property type="match status" value="1"/>
</dbReference>
<dbReference type="PANTHER" id="PTHR18640:SF5">
    <property type="entry name" value="SODIUM_BILE ACID COTRANSPORTER 7"/>
    <property type="match status" value="1"/>
</dbReference>
<organism evidence="3 4">
    <name type="scientific">Allomyces macrogynus (strain ATCC 38327)</name>
    <name type="common">Allomyces javanicus var. macrogynus</name>
    <dbReference type="NCBI Taxonomy" id="578462"/>
    <lineage>
        <taxon>Eukaryota</taxon>
        <taxon>Fungi</taxon>
        <taxon>Fungi incertae sedis</taxon>
        <taxon>Blastocladiomycota</taxon>
        <taxon>Blastocladiomycetes</taxon>
        <taxon>Blastocladiales</taxon>
        <taxon>Blastocladiaceae</taxon>
        <taxon>Allomyces</taxon>
    </lineage>
</organism>
<dbReference type="OrthoDB" id="188035at2759"/>
<protein>
    <submittedName>
        <fullName evidence="3">Uncharacterized protein</fullName>
    </submittedName>
</protein>
<dbReference type="PANTHER" id="PTHR18640">
    <property type="entry name" value="SOLUTE CARRIER FAMILY 10 MEMBER 7"/>
    <property type="match status" value="1"/>
</dbReference>
<keyword evidence="4" id="KW-1185">Reference proteome</keyword>
<dbReference type="STRING" id="578462.A0A0L0S744"/>
<keyword evidence="2" id="KW-0812">Transmembrane</keyword>
<dbReference type="Proteomes" id="UP000054350">
    <property type="component" value="Unassembled WGS sequence"/>
</dbReference>
<name>A0A0L0S744_ALLM3</name>
<reference evidence="3 4" key="1">
    <citation type="submission" date="2009-11" db="EMBL/GenBank/DDBJ databases">
        <title>Annotation of Allomyces macrogynus ATCC 38327.</title>
        <authorList>
            <consortium name="The Broad Institute Genome Sequencing Platform"/>
            <person name="Russ C."/>
            <person name="Cuomo C."/>
            <person name="Burger G."/>
            <person name="Gray M.W."/>
            <person name="Holland P.W.H."/>
            <person name="King N."/>
            <person name="Lang F.B.F."/>
            <person name="Roger A.J."/>
            <person name="Ruiz-Trillo I."/>
            <person name="Young S.K."/>
            <person name="Zeng Q."/>
            <person name="Gargeya S."/>
            <person name="Fitzgerald M."/>
            <person name="Haas B."/>
            <person name="Abouelleil A."/>
            <person name="Alvarado L."/>
            <person name="Arachchi H.M."/>
            <person name="Berlin A."/>
            <person name="Chapman S.B."/>
            <person name="Gearin G."/>
            <person name="Goldberg J."/>
            <person name="Griggs A."/>
            <person name="Gujja S."/>
            <person name="Hansen M."/>
            <person name="Heiman D."/>
            <person name="Howarth C."/>
            <person name="Larimer J."/>
            <person name="Lui A."/>
            <person name="MacDonald P.J.P."/>
            <person name="McCowen C."/>
            <person name="Montmayeur A."/>
            <person name="Murphy C."/>
            <person name="Neiman D."/>
            <person name="Pearson M."/>
            <person name="Priest M."/>
            <person name="Roberts A."/>
            <person name="Saif S."/>
            <person name="Shea T."/>
            <person name="Sisk P."/>
            <person name="Stolte C."/>
            <person name="Sykes S."/>
            <person name="Wortman J."/>
            <person name="Nusbaum C."/>
            <person name="Birren B."/>
        </authorList>
    </citation>
    <scope>NUCLEOTIDE SEQUENCE [LARGE SCALE GENOMIC DNA]</scope>
    <source>
        <strain evidence="3 4">ATCC 38327</strain>
    </source>
</reference>
<dbReference type="InterPro" id="IPR038770">
    <property type="entry name" value="Na+/solute_symporter_sf"/>
</dbReference>
<dbReference type="InterPro" id="IPR016833">
    <property type="entry name" value="Put_Na-Bile_cotransptr"/>
</dbReference>
<dbReference type="AlphaFoldDB" id="A0A0L0S744"/>
<dbReference type="VEuPathDB" id="FungiDB:AMAG_05035"/>
<feature type="transmembrane region" description="Helical" evidence="2">
    <location>
        <begin position="182"/>
        <end position="206"/>
    </location>
</feature>
<feature type="transmembrane region" description="Helical" evidence="2">
    <location>
        <begin position="286"/>
        <end position="308"/>
    </location>
</feature>
<evidence type="ECO:0000256" key="1">
    <source>
        <dbReference type="SAM" id="MobiDB-lite"/>
    </source>
</evidence>
<feature type="transmembrane region" description="Helical" evidence="2">
    <location>
        <begin position="320"/>
        <end position="341"/>
    </location>
</feature>
<proteinExistence type="predicted"/>
<dbReference type="OMA" id="LPIMIYH"/>
<feature type="compositionally biased region" description="Low complexity" evidence="1">
    <location>
        <begin position="398"/>
        <end position="413"/>
    </location>
</feature>
<reference evidence="4" key="2">
    <citation type="submission" date="2009-11" db="EMBL/GenBank/DDBJ databases">
        <title>The Genome Sequence of Allomyces macrogynus strain ATCC 38327.</title>
        <authorList>
            <consortium name="The Broad Institute Genome Sequencing Platform"/>
            <person name="Russ C."/>
            <person name="Cuomo C."/>
            <person name="Shea T."/>
            <person name="Young S.K."/>
            <person name="Zeng Q."/>
            <person name="Koehrsen M."/>
            <person name="Haas B."/>
            <person name="Borodovsky M."/>
            <person name="Guigo R."/>
            <person name="Alvarado L."/>
            <person name="Berlin A."/>
            <person name="Borenstein D."/>
            <person name="Chen Z."/>
            <person name="Engels R."/>
            <person name="Freedman E."/>
            <person name="Gellesch M."/>
            <person name="Goldberg J."/>
            <person name="Griggs A."/>
            <person name="Gujja S."/>
            <person name="Heiman D."/>
            <person name="Hepburn T."/>
            <person name="Howarth C."/>
            <person name="Jen D."/>
            <person name="Larson L."/>
            <person name="Lewis B."/>
            <person name="Mehta T."/>
            <person name="Park D."/>
            <person name="Pearson M."/>
            <person name="Roberts A."/>
            <person name="Saif S."/>
            <person name="Shenoy N."/>
            <person name="Sisk P."/>
            <person name="Stolte C."/>
            <person name="Sykes S."/>
            <person name="Walk T."/>
            <person name="White J."/>
            <person name="Yandava C."/>
            <person name="Burger G."/>
            <person name="Gray M.W."/>
            <person name="Holland P.W.H."/>
            <person name="King N."/>
            <person name="Lang F.B.F."/>
            <person name="Roger A.J."/>
            <person name="Ruiz-Trillo I."/>
            <person name="Lander E."/>
            <person name="Nusbaum C."/>
        </authorList>
    </citation>
    <scope>NUCLEOTIDE SEQUENCE [LARGE SCALE GENOMIC DNA]</scope>
    <source>
        <strain evidence="4">ATCC 38327</strain>
    </source>
</reference>
<keyword evidence="2" id="KW-1133">Transmembrane helix</keyword>
<gene>
    <name evidence="3" type="ORF">AMAG_05035</name>
</gene>